<evidence type="ECO:0000313" key="1">
    <source>
        <dbReference type="EMBL" id="SEM60204.1"/>
    </source>
</evidence>
<dbReference type="EMBL" id="FOCE01000001">
    <property type="protein sequence ID" value="SEM60204.1"/>
    <property type="molecule type" value="Genomic_DNA"/>
</dbReference>
<gene>
    <name evidence="1" type="ORF">SAMN04488103_101595</name>
</gene>
<protein>
    <submittedName>
        <fullName evidence="1">Uncharacterized protein</fullName>
    </submittedName>
</protein>
<dbReference type="OrthoDB" id="7644839at2"/>
<dbReference type="STRING" id="933059.SAMN04488103_101595"/>
<evidence type="ECO:0000313" key="2">
    <source>
        <dbReference type="Proteomes" id="UP000198761"/>
    </source>
</evidence>
<accession>A0A1H7ZQV6</accession>
<dbReference type="RefSeq" id="WP_091296479.1">
    <property type="nucleotide sequence ID" value="NZ_FOCE01000001.1"/>
</dbReference>
<dbReference type="Proteomes" id="UP000198761">
    <property type="component" value="Unassembled WGS sequence"/>
</dbReference>
<dbReference type="AlphaFoldDB" id="A0A1H7ZQV6"/>
<organism evidence="1 2">
    <name type="scientific">Gemmobacter aquatilis</name>
    <dbReference type="NCBI Taxonomy" id="933059"/>
    <lineage>
        <taxon>Bacteria</taxon>
        <taxon>Pseudomonadati</taxon>
        <taxon>Pseudomonadota</taxon>
        <taxon>Alphaproteobacteria</taxon>
        <taxon>Rhodobacterales</taxon>
        <taxon>Paracoccaceae</taxon>
        <taxon>Gemmobacter</taxon>
    </lineage>
</organism>
<keyword evidence="2" id="KW-1185">Reference proteome</keyword>
<reference evidence="1 2" key="1">
    <citation type="submission" date="2016-10" db="EMBL/GenBank/DDBJ databases">
        <authorList>
            <person name="de Groot N.N."/>
        </authorList>
    </citation>
    <scope>NUCLEOTIDE SEQUENCE [LARGE SCALE GENOMIC DNA]</scope>
    <source>
        <strain evidence="1 2">DSM 3857</strain>
    </source>
</reference>
<sequence>MSRHLADKRAPSTGRRAQEFLRLARAEGSQFWAGFWRRPRATGEGNRRMAQYLRIDREQPGDRQA</sequence>
<name>A0A1H7ZQV6_9RHOB</name>
<proteinExistence type="predicted"/>